<name>A0A375I5M0_9ACTN</name>
<sequence length="598" mass="65582">MGEFKPFHSAVNRIPVLRQPSQQMAGKDLLPKDLFSDGPATGHDHLAADRWSGSIDLEMTVRTPLVFGEQEDGEISLPMVDDDKLVVPPTMVKGMISRAFEILTCSRFRVFGAVENTSGLRGSKNDHSQRLTYRADPAAANNLFPGRICTTTDGNLAVEILDGKNSQFRSALIRDDARKGHGDIVRDNHPEISTGPGNVITQNQVLQRFRSLTPHGQWTRVRLTEWQKGKSGRHLMVTGVWNGEDLENFFTITGANSVRTLDVWGYPCRTSPDGKTSRELYDEKIYERFFFKADTNGEPLTGSILPLSASHVDGYAEVLRTYREQREQPGGDKHVLNRAASVSDYMSEGDLVFVQLSDAIDPDKPMSPGIAQVVDVFPTMVGRRPYSKSPRELAAAQNVLPVAKKVEASAADRVFGYVVPEAGAGATGGDVASRGHLSFDKVDTPAPDDNKTPPMRLAPLLSPKPSSARRFLTMSRSGETPRNDDSELARNEFFSANHSLGAAAYPVHRKLLDRKGFPREGITSTQSAGLDHSNEAVRVTARSWGGGGQRIALYDEIHQSEQRGAWRTDLAADPGKLGASERETKGSTRHRFLAHGDG</sequence>
<dbReference type="Proteomes" id="UP000265962">
    <property type="component" value="Unassembled WGS sequence"/>
</dbReference>
<dbReference type="AlphaFoldDB" id="A0A375I5M0"/>
<feature type="region of interest" description="Disordered" evidence="1">
    <location>
        <begin position="426"/>
        <end position="470"/>
    </location>
</feature>
<reference evidence="3" key="1">
    <citation type="submission" date="2018-02" db="EMBL/GenBank/DDBJ databases">
        <authorList>
            <person name="Hornung B."/>
        </authorList>
    </citation>
    <scope>NUCLEOTIDE SEQUENCE [LARGE SCALE GENOMIC DNA]</scope>
</reference>
<keyword evidence="3" id="KW-1185">Reference proteome</keyword>
<dbReference type="EMBL" id="OMOH01000013">
    <property type="protein sequence ID" value="SPF69425.1"/>
    <property type="molecule type" value="Genomic_DNA"/>
</dbReference>
<organism evidence="2 3">
    <name type="scientific">Propionibacterium ruminifibrarum</name>
    <dbReference type="NCBI Taxonomy" id="1962131"/>
    <lineage>
        <taxon>Bacteria</taxon>
        <taxon>Bacillati</taxon>
        <taxon>Actinomycetota</taxon>
        <taxon>Actinomycetes</taxon>
        <taxon>Propionibacteriales</taxon>
        <taxon>Propionibacteriaceae</taxon>
        <taxon>Propionibacterium</taxon>
    </lineage>
</organism>
<evidence type="ECO:0000256" key="1">
    <source>
        <dbReference type="SAM" id="MobiDB-lite"/>
    </source>
</evidence>
<feature type="compositionally biased region" description="Basic residues" evidence="1">
    <location>
        <begin position="587"/>
        <end position="598"/>
    </location>
</feature>
<protein>
    <recommendedName>
        <fullName evidence="4">CRISPR-associated protein</fullName>
    </recommendedName>
</protein>
<feature type="compositionally biased region" description="Basic and acidic residues" evidence="1">
    <location>
        <begin position="437"/>
        <end position="451"/>
    </location>
</feature>
<evidence type="ECO:0000313" key="3">
    <source>
        <dbReference type="Proteomes" id="UP000265962"/>
    </source>
</evidence>
<accession>A0A375I5M0</accession>
<feature type="region of interest" description="Disordered" evidence="1">
    <location>
        <begin position="571"/>
        <end position="598"/>
    </location>
</feature>
<gene>
    <name evidence="2" type="ORF">PROPJV5_2410</name>
</gene>
<dbReference type="OrthoDB" id="5362408at2"/>
<evidence type="ECO:0000313" key="2">
    <source>
        <dbReference type="EMBL" id="SPF69425.1"/>
    </source>
</evidence>
<dbReference type="RefSeq" id="WP_119716507.1">
    <property type="nucleotide sequence ID" value="NZ_OMOH01000013.1"/>
</dbReference>
<proteinExistence type="predicted"/>
<evidence type="ECO:0008006" key="4">
    <source>
        <dbReference type="Google" id="ProtNLM"/>
    </source>
</evidence>